<feature type="transmembrane region" description="Helical" evidence="1">
    <location>
        <begin position="99"/>
        <end position="119"/>
    </location>
</feature>
<evidence type="ECO:0000313" key="3">
    <source>
        <dbReference type="EMBL" id="HGN90098.1"/>
    </source>
</evidence>
<dbReference type="AlphaFoldDB" id="A0A7C4E0U9"/>
<keyword evidence="1" id="KW-0472">Membrane</keyword>
<protein>
    <submittedName>
        <fullName evidence="3">Uncharacterized protein</fullName>
    </submittedName>
</protein>
<accession>A0A7C4E0U9</accession>
<proteinExistence type="predicted"/>
<organism evidence="3">
    <name type="scientific">Caldiarchaeum subterraneum</name>
    <dbReference type="NCBI Taxonomy" id="311458"/>
    <lineage>
        <taxon>Archaea</taxon>
        <taxon>Nitrososphaerota</taxon>
        <taxon>Candidatus Caldarchaeales</taxon>
        <taxon>Candidatus Caldarchaeaceae</taxon>
        <taxon>Candidatus Caldarchaeum</taxon>
    </lineage>
</organism>
<feature type="transmembrane region" description="Helical" evidence="1">
    <location>
        <begin position="35"/>
        <end position="54"/>
    </location>
</feature>
<keyword evidence="1" id="KW-0812">Transmembrane</keyword>
<name>A0A7C4E0U9_CALS0</name>
<evidence type="ECO:0000256" key="1">
    <source>
        <dbReference type="SAM" id="Phobius"/>
    </source>
</evidence>
<sequence>MRNTSIAAPLILSIFFSIVLLLTDAELWTVAPSHAYALAGFVGADVVVMVLAIIGLPRVSAIGMVYGVGKFAVFLGDILTAPEFGLTYYEFAAYLFSLWGYNGLLASQLLIAAGSYLAWRRQPTTRS</sequence>
<feature type="transmembrane region" description="Helical" evidence="1">
    <location>
        <begin position="61"/>
        <end position="79"/>
    </location>
</feature>
<dbReference type="EMBL" id="DTAD01000033">
    <property type="protein sequence ID" value="HGN90098.1"/>
    <property type="molecule type" value="Genomic_DNA"/>
</dbReference>
<evidence type="ECO:0000313" key="2">
    <source>
        <dbReference type="EMBL" id="HGL40619.1"/>
    </source>
</evidence>
<comment type="caution">
    <text evidence="3">The sequence shown here is derived from an EMBL/GenBank/DDBJ whole genome shotgun (WGS) entry which is preliminary data.</text>
</comment>
<gene>
    <name evidence="3" type="ORF">ENT82_03090</name>
    <name evidence="2" type="ORF">ENU43_03015</name>
</gene>
<reference evidence="3" key="1">
    <citation type="journal article" date="2020" name="mSystems">
        <title>Genome- and Community-Level Interaction Insights into Carbon Utilization and Element Cycling Functions of Hydrothermarchaeota in Hydrothermal Sediment.</title>
        <authorList>
            <person name="Zhou Z."/>
            <person name="Liu Y."/>
            <person name="Xu W."/>
            <person name="Pan J."/>
            <person name="Luo Z.H."/>
            <person name="Li M."/>
        </authorList>
    </citation>
    <scope>NUCLEOTIDE SEQUENCE [LARGE SCALE GENOMIC DNA]</scope>
    <source>
        <strain evidence="3">SpSt-613</strain>
        <strain evidence="2">SpSt-669</strain>
    </source>
</reference>
<keyword evidence="1" id="KW-1133">Transmembrane helix</keyword>
<dbReference type="EMBL" id="DTCM01000035">
    <property type="protein sequence ID" value="HGL40619.1"/>
    <property type="molecule type" value="Genomic_DNA"/>
</dbReference>